<dbReference type="Proteomes" id="UP000440498">
    <property type="component" value="Unassembled WGS sequence"/>
</dbReference>
<dbReference type="InterPro" id="IPR011990">
    <property type="entry name" value="TPR-like_helical_dom_sf"/>
</dbReference>
<keyword evidence="3" id="KW-1185">Reference proteome</keyword>
<accession>A0A6A7N2Q5</accession>
<organism evidence="2 3">
    <name type="scientific">Rugamonas aquatica</name>
    <dbReference type="NCBI Taxonomy" id="2743357"/>
    <lineage>
        <taxon>Bacteria</taxon>
        <taxon>Pseudomonadati</taxon>
        <taxon>Pseudomonadota</taxon>
        <taxon>Betaproteobacteria</taxon>
        <taxon>Burkholderiales</taxon>
        <taxon>Oxalobacteraceae</taxon>
        <taxon>Telluria group</taxon>
        <taxon>Rugamonas</taxon>
    </lineage>
</organism>
<protein>
    <submittedName>
        <fullName evidence="2">Tetratricopeptide repeat protein</fullName>
    </submittedName>
</protein>
<dbReference type="PIRSF" id="PIRSF030959">
    <property type="entry name" value="UCP030959"/>
    <property type="match status" value="1"/>
</dbReference>
<evidence type="ECO:0000313" key="3">
    <source>
        <dbReference type="Proteomes" id="UP000440498"/>
    </source>
</evidence>
<evidence type="ECO:0000256" key="1">
    <source>
        <dbReference type="SAM" id="Phobius"/>
    </source>
</evidence>
<dbReference type="Pfam" id="PF14559">
    <property type="entry name" value="TPR_19"/>
    <property type="match status" value="1"/>
</dbReference>
<gene>
    <name evidence="2" type="ORF">GEV02_13235</name>
</gene>
<name>A0A6A7N2Q5_9BURK</name>
<keyword evidence="1" id="KW-1133">Transmembrane helix</keyword>
<sequence>MTIFGIGLHVLVALFFAVHVIRSGQQMYWLMILFAFPLLGSVVYFIAIYLPDSRLEHGARKMVTAAARTLDPGRELREARDAYAYTPTAQNQMRLATAQLEAGNADEAASTYEACLQGPFSGDLEIRYGAARATLASGRAAAAVAHLQTIRASDANFRGEQVSLLLAQALAAAGRQDEAKAEFEFALGRYNSFAVQAEFAIWAAGSGDAARAGQLHAELQRTMERWTRHTRDMNQDLIRRLNAAMAAAGR</sequence>
<proteinExistence type="predicted"/>
<dbReference type="AlphaFoldDB" id="A0A6A7N2Q5"/>
<feature type="transmembrane region" description="Helical" evidence="1">
    <location>
        <begin position="27"/>
        <end position="50"/>
    </location>
</feature>
<dbReference type="RefSeq" id="WP_152838404.1">
    <property type="nucleotide sequence ID" value="NZ_WHUG01000004.1"/>
</dbReference>
<keyword evidence="1" id="KW-0812">Transmembrane</keyword>
<dbReference type="EMBL" id="WHUG01000004">
    <property type="protein sequence ID" value="MQA39118.1"/>
    <property type="molecule type" value="Genomic_DNA"/>
</dbReference>
<comment type="caution">
    <text evidence="2">The sequence shown here is derived from an EMBL/GenBank/DDBJ whole genome shotgun (WGS) entry which is preliminary data.</text>
</comment>
<dbReference type="SUPFAM" id="SSF48452">
    <property type="entry name" value="TPR-like"/>
    <property type="match status" value="1"/>
</dbReference>
<dbReference type="Gene3D" id="1.25.40.10">
    <property type="entry name" value="Tetratricopeptide repeat domain"/>
    <property type="match status" value="1"/>
</dbReference>
<dbReference type="InterPro" id="IPR014562">
    <property type="entry name" value="UCP030959_TPR_rpt-cont"/>
</dbReference>
<keyword evidence="1" id="KW-0472">Membrane</keyword>
<reference evidence="2 3" key="1">
    <citation type="submission" date="2019-10" db="EMBL/GenBank/DDBJ databases">
        <title>Two novel species isolated from a subtropical stream in China.</title>
        <authorList>
            <person name="Lu H."/>
        </authorList>
    </citation>
    <scope>NUCLEOTIDE SEQUENCE [LARGE SCALE GENOMIC DNA]</scope>
    <source>
        <strain evidence="2 3">FT29W</strain>
    </source>
</reference>
<evidence type="ECO:0000313" key="2">
    <source>
        <dbReference type="EMBL" id="MQA39118.1"/>
    </source>
</evidence>